<evidence type="ECO:0000313" key="3">
    <source>
        <dbReference type="Proteomes" id="UP001054837"/>
    </source>
</evidence>
<proteinExistence type="predicted"/>
<evidence type="ECO:0000256" key="1">
    <source>
        <dbReference type="SAM" id="Phobius"/>
    </source>
</evidence>
<reference evidence="2 3" key="1">
    <citation type="submission" date="2021-06" db="EMBL/GenBank/DDBJ databases">
        <title>Caerostris darwini draft genome.</title>
        <authorList>
            <person name="Kono N."/>
            <person name="Arakawa K."/>
        </authorList>
    </citation>
    <scope>NUCLEOTIDE SEQUENCE [LARGE SCALE GENOMIC DNA]</scope>
</reference>
<keyword evidence="1" id="KW-0812">Transmembrane</keyword>
<accession>A0AAV4N734</accession>
<gene>
    <name evidence="2" type="ORF">CDAR_231131</name>
</gene>
<dbReference type="EMBL" id="BPLQ01001312">
    <property type="protein sequence ID" value="GIX80635.1"/>
    <property type="molecule type" value="Genomic_DNA"/>
</dbReference>
<protein>
    <submittedName>
        <fullName evidence="2">Uncharacterized protein</fullName>
    </submittedName>
</protein>
<dbReference type="AlphaFoldDB" id="A0AAV4N734"/>
<keyword evidence="3" id="KW-1185">Reference proteome</keyword>
<keyword evidence="1" id="KW-1133">Transmembrane helix</keyword>
<sequence length="114" mass="13508">MISQPFWCQSDVYRADILTWNFRVNTDVLHVDFLSVLFLLLSAFVFAYVYDLGYEDILQNTNYFLCLLGRNSVHQFLRKATTTNPQLRWRGCAFKICHMGRPPKISQRPEQRQN</sequence>
<keyword evidence="1" id="KW-0472">Membrane</keyword>
<name>A0AAV4N734_9ARAC</name>
<dbReference type="Proteomes" id="UP001054837">
    <property type="component" value="Unassembled WGS sequence"/>
</dbReference>
<comment type="caution">
    <text evidence="2">The sequence shown here is derived from an EMBL/GenBank/DDBJ whole genome shotgun (WGS) entry which is preliminary data.</text>
</comment>
<evidence type="ECO:0000313" key="2">
    <source>
        <dbReference type="EMBL" id="GIX80635.1"/>
    </source>
</evidence>
<feature type="transmembrane region" description="Helical" evidence="1">
    <location>
        <begin position="28"/>
        <end position="50"/>
    </location>
</feature>
<organism evidence="2 3">
    <name type="scientific">Caerostris darwini</name>
    <dbReference type="NCBI Taxonomy" id="1538125"/>
    <lineage>
        <taxon>Eukaryota</taxon>
        <taxon>Metazoa</taxon>
        <taxon>Ecdysozoa</taxon>
        <taxon>Arthropoda</taxon>
        <taxon>Chelicerata</taxon>
        <taxon>Arachnida</taxon>
        <taxon>Araneae</taxon>
        <taxon>Araneomorphae</taxon>
        <taxon>Entelegynae</taxon>
        <taxon>Araneoidea</taxon>
        <taxon>Araneidae</taxon>
        <taxon>Caerostris</taxon>
    </lineage>
</organism>